<evidence type="ECO:0000313" key="2">
    <source>
        <dbReference type="EMBL" id="WOK93137.1"/>
    </source>
</evidence>
<sequence length="174" mass="19335">MEAQAHDHAREAPHRALLLVAGSHTWRAARRLKRTNPSTTAAHRRGQTESHHGIRGGESGQMGLCRHLPHDHLLIRPSRLLCLPLPPYRSPPLHLRHHCPWPRRHCHPREAHIALTLEAVMGVAYALGGGSVRGQDSGEVATRGVRPRQAQPLDIPRAGARRRAHALCHHEDAT</sequence>
<evidence type="ECO:0000313" key="3">
    <source>
        <dbReference type="Proteomes" id="UP001327560"/>
    </source>
</evidence>
<proteinExistence type="predicted"/>
<dbReference type="Proteomes" id="UP001327560">
    <property type="component" value="Chromosome 1"/>
</dbReference>
<dbReference type="EMBL" id="CP136890">
    <property type="protein sequence ID" value="WOK93137.1"/>
    <property type="molecule type" value="Genomic_DNA"/>
</dbReference>
<keyword evidence="3" id="KW-1185">Reference proteome</keyword>
<organism evidence="2 3">
    <name type="scientific">Canna indica</name>
    <name type="common">Indian-shot</name>
    <dbReference type="NCBI Taxonomy" id="4628"/>
    <lineage>
        <taxon>Eukaryota</taxon>
        <taxon>Viridiplantae</taxon>
        <taxon>Streptophyta</taxon>
        <taxon>Embryophyta</taxon>
        <taxon>Tracheophyta</taxon>
        <taxon>Spermatophyta</taxon>
        <taxon>Magnoliopsida</taxon>
        <taxon>Liliopsida</taxon>
        <taxon>Zingiberales</taxon>
        <taxon>Cannaceae</taxon>
        <taxon>Canna</taxon>
    </lineage>
</organism>
<reference evidence="2 3" key="1">
    <citation type="submission" date="2023-10" db="EMBL/GenBank/DDBJ databases">
        <title>Chromosome-scale genome assembly provides insights into flower coloration mechanisms of Canna indica.</title>
        <authorList>
            <person name="Li C."/>
        </authorList>
    </citation>
    <scope>NUCLEOTIDE SEQUENCE [LARGE SCALE GENOMIC DNA]</scope>
    <source>
        <tissue evidence="2">Flower</tissue>
    </source>
</reference>
<feature type="region of interest" description="Disordered" evidence="1">
    <location>
        <begin position="31"/>
        <end position="60"/>
    </location>
</feature>
<dbReference type="AlphaFoldDB" id="A0AAQ3JPY1"/>
<evidence type="ECO:0000256" key="1">
    <source>
        <dbReference type="SAM" id="MobiDB-lite"/>
    </source>
</evidence>
<accession>A0AAQ3JPY1</accession>
<protein>
    <submittedName>
        <fullName evidence="2">Uncharacterized protein</fullName>
    </submittedName>
</protein>
<name>A0AAQ3JPY1_9LILI</name>
<gene>
    <name evidence="2" type="ORF">Cni_G01830</name>
</gene>